<dbReference type="EMBL" id="CAKXYY010000003">
    <property type="protein sequence ID" value="CAH2351285.1"/>
    <property type="molecule type" value="Genomic_DNA"/>
</dbReference>
<proteinExistence type="predicted"/>
<protein>
    <submittedName>
        <fullName evidence="3">Uncharacterized protein</fullName>
    </submittedName>
</protein>
<evidence type="ECO:0000313" key="3">
    <source>
        <dbReference type="EMBL" id="CAH2351285.1"/>
    </source>
</evidence>
<feature type="region of interest" description="Disordered" evidence="2">
    <location>
        <begin position="400"/>
        <end position="434"/>
    </location>
</feature>
<evidence type="ECO:0000256" key="2">
    <source>
        <dbReference type="SAM" id="MobiDB-lite"/>
    </source>
</evidence>
<comment type="caution">
    <text evidence="3">The sequence shown here is derived from an EMBL/GenBank/DDBJ whole genome shotgun (WGS) entry which is preliminary data.</text>
</comment>
<sequence length="434" mass="50101">MDASCGPSNALTNLSKHSQRDTTLQNEASQRFNAFNKGQDFKTNSNQIDRNLNRDFEQFSGHQNQFQAQHQQYQFQPFQHSNQQQQQQFNQQQHHNVMHANQQPMQNGQAKWVSDFSQMNIGDQQQKNNWQSQFMAQPQQNIQQQRHQQSPSHLQQPMVNRYIAQTMPFNLSMRTDLSTPLTEHQEVHQAESVQESFNQQFDEIERELQSNEQVLNKQLSDRGGDDKAEFAKTARQVHSSMMSVQNEETSNKFQNSNFLKLMSSISNRSVELEGDKLVDTDTRVDIREHLADPLQHEKAEAAADRERANVEQMNLDNNVYPLTQAETAPAINVPYLRPPGITRPVQQREESQINTLPDPLAHIRDGGLDGITDPLMAAKIISGNQVKDKHWLGSNNNDDDWLDMTEDAPSRPGSILNPRDQEMYDDYRHDDDYH</sequence>
<name>A0A9P0QMI1_9ASCO</name>
<feature type="region of interest" description="Disordered" evidence="2">
    <location>
        <begin position="1"/>
        <end position="24"/>
    </location>
</feature>
<dbReference type="Proteomes" id="UP000837801">
    <property type="component" value="Unassembled WGS sequence"/>
</dbReference>
<gene>
    <name evidence="3" type="ORF">CLIB1423_03S02828</name>
</gene>
<keyword evidence="4" id="KW-1185">Reference proteome</keyword>
<feature type="compositionally biased region" description="Basic and acidic residues" evidence="2">
    <location>
        <begin position="419"/>
        <end position="434"/>
    </location>
</feature>
<dbReference type="Gene3D" id="6.10.280.230">
    <property type="match status" value="1"/>
</dbReference>
<keyword evidence="1" id="KW-0175">Coiled coil</keyword>
<evidence type="ECO:0000313" key="4">
    <source>
        <dbReference type="Proteomes" id="UP000837801"/>
    </source>
</evidence>
<dbReference type="OrthoDB" id="5407351at2759"/>
<reference evidence="3" key="1">
    <citation type="submission" date="2022-03" db="EMBL/GenBank/DDBJ databases">
        <authorList>
            <person name="Legras J.-L."/>
            <person name="Devillers H."/>
            <person name="Grondin C."/>
        </authorList>
    </citation>
    <scope>NUCLEOTIDE SEQUENCE</scope>
    <source>
        <strain evidence="3">CLIB 1423</strain>
    </source>
</reference>
<evidence type="ECO:0000256" key="1">
    <source>
        <dbReference type="SAM" id="Coils"/>
    </source>
</evidence>
<accession>A0A9P0QMI1</accession>
<organism evidence="3 4">
    <name type="scientific">[Candida] railenensis</name>
    <dbReference type="NCBI Taxonomy" id="45579"/>
    <lineage>
        <taxon>Eukaryota</taxon>
        <taxon>Fungi</taxon>
        <taxon>Dikarya</taxon>
        <taxon>Ascomycota</taxon>
        <taxon>Saccharomycotina</taxon>
        <taxon>Pichiomycetes</taxon>
        <taxon>Debaryomycetaceae</taxon>
        <taxon>Kurtzmaniella</taxon>
    </lineage>
</organism>
<dbReference type="AlphaFoldDB" id="A0A9P0QMI1"/>
<dbReference type="GO" id="GO:0005777">
    <property type="term" value="C:peroxisome"/>
    <property type="evidence" value="ECO:0007669"/>
    <property type="project" value="UniProtKB-SubCell"/>
</dbReference>
<feature type="coiled-coil region" evidence="1">
    <location>
        <begin position="187"/>
        <end position="214"/>
    </location>
</feature>